<reference evidence="1 2" key="1">
    <citation type="journal article" date="2014" name="Antonie Van Leeuwenhoek">
        <title>Hyphomonas beringensis sp. nov. and Hyphomonas chukchiensis sp. nov., isolated from surface seawater of the Bering Sea and Chukchi Sea.</title>
        <authorList>
            <person name="Li C."/>
            <person name="Lai Q."/>
            <person name="Li G."/>
            <person name="Dong C."/>
            <person name="Wang J."/>
            <person name="Liao Y."/>
            <person name="Shao Z."/>
        </authorList>
    </citation>
    <scope>NUCLEOTIDE SEQUENCE [LARGE SCALE GENOMIC DNA]</scope>
    <source>
        <strain evidence="1 2">22II1-22F38</strain>
    </source>
</reference>
<gene>
    <name evidence="1" type="ORF">HY36_05325</name>
</gene>
<keyword evidence="2" id="KW-1185">Reference proteome</keyword>
<dbReference type="EMBL" id="AWFH01000023">
    <property type="protein sequence ID" value="KCZ60401.1"/>
    <property type="molecule type" value="Genomic_DNA"/>
</dbReference>
<dbReference type="STRING" id="1280948.HY36_05325"/>
<dbReference type="Proteomes" id="UP000024547">
    <property type="component" value="Unassembled WGS sequence"/>
</dbReference>
<name>A0A059E0D9_9PROT</name>
<proteinExistence type="predicted"/>
<organism evidence="1 2">
    <name type="scientific">Hyphomonas atlantica</name>
    <dbReference type="NCBI Taxonomy" id="1280948"/>
    <lineage>
        <taxon>Bacteria</taxon>
        <taxon>Pseudomonadati</taxon>
        <taxon>Pseudomonadota</taxon>
        <taxon>Alphaproteobacteria</taxon>
        <taxon>Hyphomonadales</taxon>
        <taxon>Hyphomonadaceae</taxon>
        <taxon>Hyphomonas</taxon>
    </lineage>
</organism>
<protein>
    <submittedName>
        <fullName evidence="1">Uncharacterized protein</fullName>
    </submittedName>
</protein>
<sequence length="95" mass="10641">MSVPFVMEGAVEVQDRRVDPGALPALGAFSAHFHNACKSLVDCDFERLLLYRSEQPLWDVELIQGNDPTHVRINKEQIRIVTCIAHWENSPAIAG</sequence>
<accession>A0A059E0D9</accession>
<evidence type="ECO:0000313" key="2">
    <source>
        <dbReference type="Proteomes" id="UP000024547"/>
    </source>
</evidence>
<dbReference type="AlphaFoldDB" id="A0A059E0D9"/>
<dbReference type="AntiFam" id="ANF00102">
    <property type="entry name" value="Shadow ORF (opposite aat)"/>
</dbReference>
<evidence type="ECO:0000313" key="1">
    <source>
        <dbReference type="EMBL" id="KCZ60401.1"/>
    </source>
</evidence>
<comment type="caution">
    <text evidence="1">The sequence shown here is derived from an EMBL/GenBank/DDBJ whole genome shotgun (WGS) entry which is preliminary data.</text>
</comment>